<dbReference type="Proteomes" id="UP000799324">
    <property type="component" value="Unassembled WGS sequence"/>
</dbReference>
<keyword evidence="3" id="KW-1185">Reference proteome</keyword>
<dbReference type="Gene3D" id="3.30.710.10">
    <property type="entry name" value="Potassium Channel Kv1.1, Chain A"/>
    <property type="match status" value="1"/>
</dbReference>
<dbReference type="InterPro" id="IPR000210">
    <property type="entry name" value="BTB/POZ_dom"/>
</dbReference>
<reference evidence="2" key="1">
    <citation type="journal article" date="2020" name="Stud. Mycol.">
        <title>101 Dothideomycetes genomes: a test case for predicting lifestyles and emergence of pathogens.</title>
        <authorList>
            <person name="Haridas S."/>
            <person name="Albert R."/>
            <person name="Binder M."/>
            <person name="Bloem J."/>
            <person name="Labutti K."/>
            <person name="Salamov A."/>
            <person name="Andreopoulos B."/>
            <person name="Baker S."/>
            <person name="Barry K."/>
            <person name="Bills G."/>
            <person name="Bluhm B."/>
            <person name="Cannon C."/>
            <person name="Castanera R."/>
            <person name="Culley D."/>
            <person name="Daum C."/>
            <person name="Ezra D."/>
            <person name="Gonzalez J."/>
            <person name="Henrissat B."/>
            <person name="Kuo A."/>
            <person name="Liang C."/>
            <person name="Lipzen A."/>
            <person name="Lutzoni F."/>
            <person name="Magnuson J."/>
            <person name="Mondo S."/>
            <person name="Nolan M."/>
            <person name="Ohm R."/>
            <person name="Pangilinan J."/>
            <person name="Park H.-J."/>
            <person name="Ramirez L."/>
            <person name="Alfaro M."/>
            <person name="Sun H."/>
            <person name="Tritt A."/>
            <person name="Yoshinaga Y."/>
            <person name="Zwiers L.-H."/>
            <person name="Turgeon B."/>
            <person name="Goodwin S."/>
            <person name="Spatafora J."/>
            <person name="Crous P."/>
            <person name="Grigoriev I."/>
        </authorList>
    </citation>
    <scope>NUCLEOTIDE SEQUENCE</scope>
    <source>
        <strain evidence="2">CBS 122681</strain>
    </source>
</reference>
<gene>
    <name evidence="2" type="ORF">K491DRAFT_756934</name>
</gene>
<dbReference type="PANTHER" id="PTHR47843:SF2">
    <property type="entry name" value="BTB DOMAIN-CONTAINING PROTEIN"/>
    <property type="match status" value="1"/>
</dbReference>
<dbReference type="PANTHER" id="PTHR47843">
    <property type="entry name" value="BTB DOMAIN-CONTAINING PROTEIN-RELATED"/>
    <property type="match status" value="1"/>
</dbReference>
<evidence type="ECO:0000313" key="2">
    <source>
        <dbReference type="EMBL" id="KAF2657358.1"/>
    </source>
</evidence>
<protein>
    <recommendedName>
        <fullName evidence="1">BTB domain-containing protein</fullName>
    </recommendedName>
</protein>
<name>A0A6A6TEC8_9PLEO</name>
<feature type="domain" description="BTB" evidence="1">
    <location>
        <begin position="25"/>
        <end position="99"/>
    </location>
</feature>
<accession>A0A6A6TEC8</accession>
<dbReference type="CDD" id="cd18186">
    <property type="entry name" value="BTB_POZ_ZBTB_KLHL-like"/>
    <property type="match status" value="1"/>
</dbReference>
<dbReference type="Pfam" id="PF00651">
    <property type="entry name" value="BTB"/>
    <property type="match status" value="1"/>
</dbReference>
<dbReference type="OrthoDB" id="194443at2759"/>
<dbReference type="PROSITE" id="PS50097">
    <property type="entry name" value="BTB"/>
    <property type="match status" value="1"/>
</dbReference>
<organism evidence="2 3">
    <name type="scientific">Lophiostoma macrostomum CBS 122681</name>
    <dbReference type="NCBI Taxonomy" id="1314788"/>
    <lineage>
        <taxon>Eukaryota</taxon>
        <taxon>Fungi</taxon>
        <taxon>Dikarya</taxon>
        <taxon>Ascomycota</taxon>
        <taxon>Pezizomycotina</taxon>
        <taxon>Dothideomycetes</taxon>
        <taxon>Pleosporomycetidae</taxon>
        <taxon>Pleosporales</taxon>
        <taxon>Lophiostomataceae</taxon>
        <taxon>Lophiostoma</taxon>
    </lineage>
</organism>
<sequence length="259" mass="29564">MAADRLPVVTPDCSYEEPGLSLDAFERLILVRAWKPYQQKKDRKEFSVHRGLLSHHSVVFRETLQRTPRKNILELPGEDPDIVGSVVYWMYTGKLSQAALDAQGKIPLTLEQLCQVFSFGEKNGIPELRNIAITIFFQKSVQDSISPDTLMRWIYANTLPGSALRRYLVDYMVERCNFLNVENVWQGIAPAAFLLDILARLRMLQKPPSAQPPTRDEWLADKKRVFCERYHDHTPVALPPNEGPVIVDLMDAGLSDDEE</sequence>
<evidence type="ECO:0000313" key="3">
    <source>
        <dbReference type="Proteomes" id="UP000799324"/>
    </source>
</evidence>
<dbReference type="EMBL" id="MU004326">
    <property type="protein sequence ID" value="KAF2657358.1"/>
    <property type="molecule type" value="Genomic_DNA"/>
</dbReference>
<dbReference type="SUPFAM" id="SSF54695">
    <property type="entry name" value="POZ domain"/>
    <property type="match status" value="1"/>
</dbReference>
<proteinExistence type="predicted"/>
<dbReference type="AlphaFoldDB" id="A0A6A6TEC8"/>
<evidence type="ECO:0000259" key="1">
    <source>
        <dbReference type="PROSITE" id="PS50097"/>
    </source>
</evidence>
<dbReference type="InterPro" id="IPR011333">
    <property type="entry name" value="SKP1/BTB/POZ_sf"/>
</dbReference>